<keyword evidence="9" id="KW-1185">Reference proteome</keyword>
<keyword evidence="2" id="KW-1003">Cell membrane</keyword>
<dbReference type="Proteomes" id="UP000466586">
    <property type="component" value="Unassembled WGS sequence"/>
</dbReference>
<dbReference type="PANTHER" id="PTHR30294:SF29">
    <property type="entry name" value="MULTIDRUG ABC TRANSPORTER PERMEASE YBHS-RELATED"/>
    <property type="match status" value="1"/>
</dbReference>
<dbReference type="InterPro" id="IPR013525">
    <property type="entry name" value="ABC2_TM"/>
</dbReference>
<dbReference type="GO" id="GO:0140359">
    <property type="term" value="F:ABC-type transporter activity"/>
    <property type="evidence" value="ECO:0007669"/>
    <property type="project" value="InterPro"/>
</dbReference>
<protein>
    <submittedName>
        <fullName evidence="8">ABC transporter permease</fullName>
    </submittedName>
</protein>
<dbReference type="SUPFAM" id="SSF53850">
    <property type="entry name" value="Periplasmic binding protein-like II"/>
    <property type="match status" value="1"/>
</dbReference>
<dbReference type="AlphaFoldDB" id="A0A7K1YAD0"/>
<gene>
    <name evidence="8" type="ORF">GS399_11185</name>
</gene>
<keyword evidence="3 6" id="KW-0812">Transmembrane</keyword>
<keyword evidence="4 6" id="KW-1133">Transmembrane helix</keyword>
<sequence length="440" mass="48553">MNKILLIIQREYMSRVRKKSFLVMTFLVPGLIIGMYGLIAYLTITGGDKLANVKVLDESGVFAGKFKNTKSVLFSDIKGNVAEEKKKVAGEDEGFLLYIPTNIQTGGKTEMYSKKKAGIYVLSNIEDQMNEIMRTKQLHDAGIDLATLDKIKPDFTIDSKEITAEGEKDSSSGAAYGVGFAAAILIYIALFIYGSQVMRGVIEEKTNRIVEVVISSVKPFQLMMGKIIGIGLVGLTQFLLWIILSTTLTSVASSAFSRPDPAPIVKTQHQTGSQKKMADAQKSASDGPGAAFMKAMDTIDFKYILALFLTYFLGGFMLYSALFAAVGSAVDNETETQQFMLPITLPLLFTYIMAFSFIVNNPDSTLSFWLSIIPFTSPIAMMVRIPFGVPGWEIALSVALLIGGFILTTWIASRIYRVGILMYGKKTSYKELVKWFSYKE</sequence>
<evidence type="ECO:0000256" key="6">
    <source>
        <dbReference type="SAM" id="Phobius"/>
    </source>
</evidence>
<name>A0A7K1YAD0_9SPHI</name>
<evidence type="ECO:0000256" key="3">
    <source>
        <dbReference type="ARBA" id="ARBA00022692"/>
    </source>
</evidence>
<dbReference type="Pfam" id="PF12698">
    <property type="entry name" value="ABC2_membrane_3"/>
    <property type="match status" value="1"/>
</dbReference>
<evidence type="ECO:0000256" key="2">
    <source>
        <dbReference type="ARBA" id="ARBA00022475"/>
    </source>
</evidence>
<evidence type="ECO:0000259" key="7">
    <source>
        <dbReference type="Pfam" id="PF12698"/>
    </source>
</evidence>
<dbReference type="GO" id="GO:0005886">
    <property type="term" value="C:plasma membrane"/>
    <property type="evidence" value="ECO:0007669"/>
    <property type="project" value="UniProtKB-SubCell"/>
</dbReference>
<feature type="domain" description="ABC-2 type transporter transmembrane" evidence="7">
    <location>
        <begin position="19"/>
        <end position="413"/>
    </location>
</feature>
<organism evidence="8 9">
    <name type="scientific">Hufsiella arboris</name>
    <dbReference type="NCBI Taxonomy" id="2695275"/>
    <lineage>
        <taxon>Bacteria</taxon>
        <taxon>Pseudomonadati</taxon>
        <taxon>Bacteroidota</taxon>
        <taxon>Sphingobacteriia</taxon>
        <taxon>Sphingobacteriales</taxon>
        <taxon>Sphingobacteriaceae</taxon>
        <taxon>Hufsiella</taxon>
    </lineage>
</organism>
<proteinExistence type="predicted"/>
<evidence type="ECO:0000256" key="4">
    <source>
        <dbReference type="ARBA" id="ARBA00022989"/>
    </source>
</evidence>
<dbReference type="RefSeq" id="WP_160844702.1">
    <property type="nucleotide sequence ID" value="NZ_WVHT01000004.1"/>
</dbReference>
<comment type="caution">
    <text evidence="8">The sequence shown here is derived from an EMBL/GenBank/DDBJ whole genome shotgun (WGS) entry which is preliminary data.</text>
</comment>
<dbReference type="PANTHER" id="PTHR30294">
    <property type="entry name" value="MEMBRANE COMPONENT OF ABC TRANSPORTER YHHJ-RELATED"/>
    <property type="match status" value="1"/>
</dbReference>
<evidence type="ECO:0000313" key="8">
    <source>
        <dbReference type="EMBL" id="MXV51535.1"/>
    </source>
</evidence>
<accession>A0A7K1YAD0</accession>
<evidence type="ECO:0000256" key="5">
    <source>
        <dbReference type="ARBA" id="ARBA00023136"/>
    </source>
</evidence>
<evidence type="ECO:0000313" key="9">
    <source>
        <dbReference type="Proteomes" id="UP000466586"/>
    </source>
</evidence>
<feature type="transmembrane region" description="Helical" evidence="6">
    <location>
        <begin position="303"/>
        <end position="327"/>
    </location>
</feature>
<dbReference type="Gene3D" id="3.40.190.10">
    <property type="entry name" value="Periplasmic binding protein-like II"/>
    <property type="match status" value="1"/>
</dbReference>
<feature type="transmembrane region" description="Helical" evidence="6">
    <location>
        <begin position="366"/>
        <end position="387"/>
    </location>
</feature>
<comment type="subcellular location">
    <subcellularLocation>
        <location evidence="1">Cell membrane</location>
        <topology evidence="1">Multi-pass membrane protein</topology>
    </subcellularLocation>
</comment>
<reference evidence="8 9" key="1">
    <citation type="submission" date="2019-11" db="EMBL/GenBank/DDBJ databases">
        <title>Pedobacter sp. HMF7647 Genome sequencing and assembly.</title>
        <authorList>
            <person name="Kang H."/>
            <person name="Kim H."/>
            <person name="Joh K."/>
        </authorList>
    </citation>
    <scope>NUCLEOTIDE SEQUENCE [LARGE SCALE GENOMIC DNA]</scope>
    <source>
        <strain evidence="8 9">HMF7647</strain>
    </source>
</reference>
<evidence type="ECO:0000256" key="1">
    <source>
        <dbReference type="ARBA" id="ARBA00004651"/>
    </source>
</evidence>
<feature type="transmembrane region" description="Helical" evidence="6">
    <location>
        <begin position="394"/>
        <end position="416"/>
    </location>
</feature>
<feature type="transmembrane region" description="Helical" evidence="6">
    <location>
        <begin position="21"/>
        <end position="44"/>
    </location>
</feature>
<feature type="transmembrane region" description="Helical" evidence="6">
    <location>
        <begin position="339"/>
        <end position="360"/>
    </location>
</feature>
<keyword evidence="5 6" id="KW-0472">Membrane</keyword>
<feature type="transmembrane region" description="Helical" evidence="6">
    <location>
        <begin position="174"/>
        <end position="193"/>
    </location>
</feature>
<dbReference type="EMBL" id="WVHT01000004">
    <property type="protein sequence ID" value="MXV51535.1"/>
    <property type="molecule type" value="Genomic_DNA"/>
</dbReference>
<dbReference type="InterPro" id="IPR051449">
    <property type="entry name" value="ABC-2_transporter_component"/>
</dbReference>